<evidence type="ECO:0000256" key="8">
    <source>
        <dbReference type="ARBA" id="ARBA00023014"/>
    </source>
</evidence>
<organism evidence="10 11">
    <name type="scientific">Porphyromonas cangingivalis</name>
    <dbReference type="NCBI Taxonomy" id="36874"/>
    <lineage>
        <taxon>Bacteria</taxon>
        <taxon>Pseudomonadati</taxon>
        <taxon>Bacteroidota</taxon>
        <taxon>Bacteroidia</taxon>
        <taxon>Bacteroidales</taxon>
        <taxon>Porphyromonadaceae</taxon>
        <taxon>Porphyromonas</taxon>
    </lineage>
</organism>
<sequence>MNDVVLRLDDIATELGIDRVGVASLMSPVEDRYMDKYDKWIAEGKHADMSYLVEHRWLREDPRTLLPEARTMIVCAVSYYPTALQAPDAPQISKYAYGRDYHKVLKKVLTSFAERMTDAFGSHTYRVCIDTAPISERYWAQRAGIGHIGKNQNLIIPKIGSYIFLGEILTSLNLTPSDPIHRSCGSCTKCIEACPTQALSSEGLDARRCLSYLTIEHRGEIPSDLRAALGSRIYGCDTCQDVCPYNHRPIKTRLFPASSKILTLSEDDIRNFDEETYASLFFGSAATRAKYEGMKRNIEIYFENKRRKEE</sequence>
<gene>
    <name evidence="10" type="ORF">HQ35_02680</name>
</gene>
<keyword evidence="4" id="KW-0479">Metal-binding</keyword>
<keyword evidence="7" id="KW-0408">Iron</keyword>
<dbReference type="GO" id="GO:0008616">
    <property type="term" value="P:tRNA queuosine(34) biosynthetic process"/>
    <property type="evidence" value="ECO:0007669"/>
    <property type="project" value="UniProtKB-KW"/>
</dbReference>
<dbReference type="Proteomes" id="UP000030125">
    <property type="component" value="Unassembled WGS sequence"/>
</dbReference>
<keyword evidence="11" id="KW-1185">Reference proteome</keyword>
<dbReference type="Pfam" id="PF13484">
    <property type="entry name" value="Fer4_16"/>
    <property type="match status" value="1"/>
</dbReference>
<keyword evidence="6" id="KW-0560">Oxidoreductase</keyword>
<keyword evidence="1" id="KW-0004">4Fe-4S</keyword>
<reference evidence="10 11" key="1">
    <citation type="submission" date="2014-08" db="EMBL/GenBank/DDBJ databases">
        <title>Porphyromonas cangingivalis strain:COT-109_OH1386 Genome sequencing.</title>
        <authorList>
            <person name="Wallis C."/>
            <person name="Deusch O."/>
            <person name="O'Flynn C."/>
            <person name="Davis I."/>
            <person name="Jospin G."/>
            <person name="Darling A.E."/>
            <person name="Coil D.A."/>
            <person name="Alexiev A."/>
            <person name="Horsfall A."/>
            <person name="Kirkwood N."/>
            <person name="Harris S."/>
            <person name="Eisen J.A."/>
        </authorList>
    </citation>
    <scope>NUCLEOTIDE SEQUENCE [LARGE SCALE GENOMIC DNA]</scope>
    <source>
        <strain evidence="11">COT-109 OH1386</strain>
    </source>
</reference>
<dbReference type="PROSITE" id="PS00198">
    <property type="entry name" value="4FE4S_FER_1"/>
    <property type="match status" value="1"/>
</dbReference>
<dbReference type="GO" id="GO:0052693">
    <property type="term" value="F:epoxyqueuosine reductase activity"/>
    <property type="evidence" value="ECO:0007669"/>
    <property type="project" value="TreeGrafter"/>
</dbReference>
<dbReference type="GO" id="GO:0046872">
    <property type="term" value="F:metal ion binding"/>
    <property type="evidence" value="ECO:0007669"/>
    <property type="project" value="UniProtKB-KW"/>
</dbReference>
<dbReference type="eggNOG" id="COG1600">
    <property type="taxonomic scope" value="Bacteria"/>
</dbReference>
<keyword evidence="8" id="KW-0411">Iron-sulfur</keyword>
<dbReference type="PROSITE" id="PS51379">
    <property type="entry name" value="4FE4S_FER_2"/>
    <property type="match status" value="1"/>
</dbReference>
<comment type="caution">
    <text evidence="10">The sequence shown here is derived from an EMBL/GenBank/DDBJ whole genome shotgun (WGS) entry which is preliminary data.</text>
</comment>
<dbReference type="STRING" id="36874.HQ34_05060"/>
<evidence type="ECO:0000256" key="3">
    <source>
        <dbReference type="ARBA" id="ARBA00022694"/>
    </source>
</evidence>
<dbReference type="Gene3D" id="3.30.70.20">
    <property type="match status" value="1"/>
</dbReference>
<dbReference type="EMBL" id="JQJD01000010">
    <property type="protein sequence ID" value="KGN82480.1"/>
    <property type="molecule type" value="Genomic_DNA"/>
</dbReference>
<dbReference type="SUPFAM" id="SSF46548">
    <property type="entry name" value="alpha-helical ferredoxin"/>
    <property type="match status" value="1"/>
</dbReference>
<evidence type="ECO:0000256" key="1">
    <source>
        <dbReference type="ARBA" id="ARBA00022485"/>
    </source>
</evidence>
<proteinExistence type="predicted"/>
<evidence type="ECO:0000313" key="11">
    <source>
        <dbReference type="Proteomes" id="UP000030125"/>
    </source>
</evidence>
<dbReference type="GO" id="GO:0051539">
    <property type="term" value="F:4 iron, 4 sulfur cluster binding"/>
    <property type="evidence" value="ECO:0007669"/>
    <property type="project" value="UniProtKB-KW"/>
</dbReference>
<dbReference type="InterPro" id="IPR013542">
    <property type="entry name" value="QueG_DUF1730"/>
</dbReference>
<evidence type="ECO:0000259" key="9">
    <source>
        <dbReference type="PROSITE" id="PS51379"/>
    </source>
</evidence>
<evidence type="ECO:0000256" key="4">
    <source>
        <dbReference type="ARBA" id="ARBA00022723"/>
    </source>
</evidence>
<protein>
    <recommendedName>
        <fullName evidence="9">4Fe-4S ferredoxin-type domain-containing protein</fullName>
    </recommendedName>
</protein>
<dbReference type="AlphaFoldDB" id="A0A0A2EY86"/>
<accession>A0A0A2EY86</accession>
<evidence type="ECO:0000256" key="2">
    <source>
        <dbReference type="ARBA" id="ARBA00022490"/>
    </source>
</evidence>
<keyword evidence="3" id="KW-0819">tRNA processing</keyword>
<dbReference type="InterPro" id="IPR017900">
    <property type="entry name" value="4Fe4S_Fe_S_CS"/>
</dbReference>
<dbReference type="OrthoDB" id="9784571at2"/>
<name>A0A0A2EY86_PORCN</name>
<dbReference type="InterPro" id="IPR004453">
    <property type="entry name" value="QueG"/>
</dbReference>
<dbReference type="PANTHER" id="PTHR30002">
    <property type="entry name" value="EPOXYQUEUOSINE REDUCTASE"/>
    <property type="match status" value="1"/>
</dbReference>
<evidence type="ECO:0000313" key="10">
    <source>
        <dbReference type="EMBL" id="KGN82480.1"/>
    </source>
</evidence>
<keyword evidence="2" id="KW-0963">Cytoplasm</keyword>
<dbReference type="PANTHER" id="PTHR30002:SF4">
    <property type="entry name" value="EPOXYQUEUOSINE REDUCTASE"/>
    <property type="match status" value="1"/>
</dbReference>
<evidence type="ECO:0000256" key="6">
    <source>
        <dbReference type="ARBA" id="ARBA00023002"/>
    </source>
</evidence>
<keyword evidence="5" id="KW-0671">Queuosine biosynthesis</keyword>
<dbReference type="NCBIfam" id="TIGR00276">
    <property type="entry name" value="tRNA epoxyqueuosine(34) reductase QueG"/>
    <property type="match status" value="1"/>
</dbReference>
<feature type="domain" description="4Fe-4S ferredoxin-type" evidence="9">
    <location>
        <begin position="173"/>
        <end position="204"/>
    </location>
</feature>
<dbReference type="InterPro" id="IPR017896">
    <property type="entry name" value="4Fe4S_Fe-S-bd"/>
</dbReference>
<evidence type="ECO:0000256" key="7">
    <source>
        <dbReference type="ARBA" id="ARBA00023004"/>
    </source>
</evidence>
<dbReference type="Pfam" id="PF08331">
    <property type="entry name" value="QueG_DUF1730"/>
    <property type="match status" value="1"/>
</dbReference>
<evidence type="ECO:0000256" key="5">
    <source>
        <dbReference type="ARBA" id="ARBA00022785"/>
    </source>
</evidence>